<dbReference type="Proteomes" id="UP000291116">
    <property type="component" value="Unassembled WGS sequence"/>
</dbReference>
<feature type="chain" id="PRO_5019569081" description="PDZ domain-containing protein" evidence="5">
    <location>
        <begin position="35"/>
        <end position="846"/>
    </location>
</feature>
<comment type="similarity">
    <text evidence="1">Belongs to the peptidase S1C family.</text>
</comment>
<feature type="compositionally biased region" description="Basic and acidic residues" evidence="4">
    <location>
        <begin position="223"/>
        <end position="243"/>
    </location>
</feature>
<feature type="region of interest" description="Disordered" evidence="4">
    <location>
        <begin position="810"/>
        <end position="831"/>
    </location>
</feature>
<dbReference type="Gene3D" id="2.30.42.10">
    <property type="match status" value="1"/>
</dbReference>
<dbReference type="PANTHER" id="PTHR22939">
    <property type="entry name" value="SERINE PROTEASE FAMILY S1C HTRA-RELATED"/>
    <property type="match status" value="1"/>
</dbReference>
<dbReference type="InterPro" id="IPR009003">
    <property type="entry name" value="Peptidase_S1_PA"/>
</dbReference>
<dbReference type="InterPro" id="IPR001478">
    <property type="entry name" value="PDZ"/>
</dbReference>
<name>A0A448ZTP0_9STRA</name>
<feature type="compositionally biased region" description="Basic and acidic residues" evidence="4">
    <location>
        <begin position="406"/>
        <end position="423"/>
    </location>
</feature>
<evidence type="ECO:0000259" key="6">
    <source>
        <dbReference type="SMART" id="SM00228"/>
    </source>
</evidence>
<dbReference type="InterPro" id="IPR036034">
    <property type="entry name" value="PDZ_sf"/>
</dbReference>
<keyword evidence="5" id="KW-0732">Signal</keyword>
<dbReference type="AlphaFoldDB" id="A0A448ZTP0"/>
<gene>
    <name evidence="7" type="ORF">PSNMU_V1.4_AUG-EV-PASAV3_0125160</name>
</gene>
<evidence type="ECO:0000313" key="7">
    <source>
        <dbReference type="EMBL" id="VEU45344.1"/>
    </source>
</evidence>
<organism evidence="7 8">
    <name type="scientific">Pseudo-nitzschia multistriata</name>
    <dbReference type="NCBI Taxonomy" id="183589"/>
    <lineage>
        <taxon>Eukaryota</taxon>
        <taxon>Sar</taxon>
        <taxon>Stramenopiles</taxon>
        <taxon>Ochrophyta</taxon>
        <taxon>Bacillariophyta</taxon>
        <taxon>Bacillariophyceae</taxon>
        <taxon>Bacillariophycidae</taxon>
        <taxon>Bacillariales</taxon>
        <taxon>Bacillariaceae</taxon>
        <taxon>Pseudo-nitzschia</taxon>
    </lineage>
</organism>
<feature type="domain" description="PDZ" evidence="6">
    <location>
        <begin position="698"/>
        <end position="800"/>
    </location>
</feature>
<dbReference type="SUPFAM" id="SSF50494">
    <property type="entry name" value="Trypsin-like serine proteases"/>
    <property type="match status" value="1"/>
</dbReference>
<keyword evidence="8" id="KW-1185">Reference proteome</keyword>
<dbReference type="InterPro" id="IPR001940">
    <property type="entry name" value="Peptidase_S1C"/>
</dbReference>
<feature type="compositionally biased region" description="Polar residues" evidence="4">
    <location>
        <begin position="145"/>
        <end position="161"/>
    </location>
</feature>
<dbReference type="OrthoDB" id="4217619at2759"/>
<evidence type="ECO:0000256" key="2">
    <source>
        <dbReference type="ARBA" id="ARBA00022670"/>
    </source>
</evidence>
<feature type="signal peptide" evidence="5">
    <location>
        <begin position="1"/>
        <end position="34"/>
    </location>
</feature>
<feature type="region of interest" description="Disordered" evidence="4">
    <location>
        <begin position="379"/>
        <end position="469"/>
    </location>
</feature>
<feature type="compositionally biased region" description="Basic residues" evidence="4">
    <location>
        <begin position="108"/>
        <end position="128"/>
    </location>
</feature>
<dbReference type="GO" id="GO:0006508">
    <property type="term" value="P:proteolysis"/>
    <property type="evidence" value="ECO:0007669"/>
    <property type="project" value="UniProtKB-KW"/>
</dbReference>
<accession>A0A448ZTP0</accession>
<dbReference type="EMBL" id="CAACVS010000699">
    <property type="protein sequence ID" value="VEU45344.1"/>
    <property type="molecule type" value="Genomic_DNA"/>
</dbReference>
<evidence type="ECO:0000313" key="8">
    <source>
        <dbReference type="Proteomes" id="UP000291116"/>
    </source>
</evidence>
<dbReference type="PANTHER" id="PTHR22939:SF129">
    <property type="entry name" value="SERINE PROTEASE HTRA2, MITOCHONDRIAL"/>
    <property type="match status" value="1"/>
</dbReference>
<evidence type="ECO:0000256" key="1">
    <source>
        <dbReference type="ARBA" id="ARBA00010541"/>
    </source>
</evidence>
<keyword evidence="2" id="KW-0645">Protease</keyword>
<feature type="compositionally biased region" description="Basic and acidic residues" evidence="4">
    <location>
        <begin position="182"/>
        <end position="204"/>
    </location>
</feature>
<dbReference type="SUPFAM" id="SSF50156">
    <property type="entry name" value="PDZ domain-like"/>
    <property type="match status" value="1"/>
</dbReference>
<keyword evidence="3" id="KW-0378">Hydrolase</keyword>
<feature type="compositionally biased region" description="Low complexity" evidence="4">
    <location>
        <begin position="453"/>
        <end position="462"/>
    </location>
</feature>
<feature type="region of interest" description="Disordered" evidence="4">
    <location>
        <begin position="81"/>
        <end position="253"/>
    </location>
</feature>
<dbReference type="SMART" id="SM00228">
    <property type="entry name" value="PDZ"/>
    <property type="match status" value="1"/>
</dbReference>
<protein>
    <recommendedName>
        <fullName evidence="6">PDZ domain-containing protein</fullName>
    </recommendedName>
</protein>
<sequence>MPWSLSSSFVARTILSQWIVFWCTSLLYLDPTKCGCSLAYSPSFYSPIRCSRRGAFGGDQIVPSQQRFRKQAHRSRSALLLAANKKTPRDDNESDDQGSSSKRDSSNPKKKNRKNNKSGKKWMFRKRKGNEDDEDDKDCDSDSDWNSNLEGSDQLLNTNPDNKPDRADASSLSDEISSTNASHKDVDDHQTELRSEEQTTHEGQDNSSITPNDQEDDSITIAEDNKVEEQNTRDVTSERGKVDEDPELVTNAETKKKAEIDETERKTSRFGFFGFRERKKKATDVDDKNTTVASIADLDSKNLEKASELIVGFNPPGPPRNATTNADGREDDSVAKKNKKNSGGALGKITRTLTLLLAVMLYPIVADEVGDHIIVSSSSPAVPRTRSLGREQDGEGTPESGNDDIGEGKKFEAAEKGSGHDPDAGSTSREGGVGDEAWKDKMPPPPRQRTYASSNSNNNKNNGPGYSLNDRRKMALSFISEVVEQVGPAVVRIDTESQVNNRGGYSNYDSNFVQQGQGSGLIFSSEGFILTNAHVVESATKVKVTLTDGRVYRCTVTGTDDIVDIAVLKILSEDGPPVANLPVAEFGNSDELRVGKIVVAVGSPGGLDNTVTMGIVSGRERSSMMVGIPHKLVNYIQTDAAINPGNSGGPLIDVESGTVIGINAAIRAHMEGTSFAIPINRVRDILGDLSDGKEIKHGYIGCQLTTCTPDWARENNAKAGGADQGGAGSGKGRPASIPEVYGALVHKIYGKSPVHLGGLREQDVIQRIGSEPVLSAGDASRLIDLAVPGESVPFTVLRNGRVRVISVRPKDMSSTQREMQREKQRRLQDEKRRFQELGPFRSLLRD</sequence>
<feature type="compositionally biased region" description="Polar residues" evidence="4">
    <location>
        <begin position="170"/>
        <end position="181"/>
    </location>
</feature>
<feature type="compositionally biased region" description="Acidic residues" evidence="4">
    <location>
        <begin position="131"/>
        <end position="143"/>
    </location>
</feature>
<feature type="compositionally biased region" description="Basic and acidic residues" evidence="4">
    <location>
        <begin position="818"/>
        <end position="831"/>
    </location>
</feature>
<dbReference type="PRINTS" id="PR00834">
    <property type="entry name" value="PROTEASES2C"/>
</dbReference>
<evidence type="ECO:0000256" key="5">
    <source>
        <dbReference type="SAM" id="SignalP"/>
    </source>
</evidence>
<evidence type="ECO:0000256" key="3">
    <source>
        <dbReference type="ARBA" id="ARBA00022801"/>
    </source>
</evidence>
<dbReference type="Pfam" id="PF13365">
    <property type="entry name" value="Trypsin_2"/>
    <property type="match status" value="1"/>
</dbReference>
<proteinExistence type="inferred from homology"/>
<dbReference type="GO" id="GO:0004252">
    <property type="term" value="F:serine-type endopeptidase activity"/>
    <property type="evidence" value="ECO:0007669"/>
    <property type="project" value="InterPro"/>
</dbReference>
<feature type="region of interest" description="Disordered" evidence="4">
    <location>
        <begin position="312"/>
        <end position="345"/>
    </location>
</feature>
<reference evidence="7 8" key="1">
    <citation type="submission" date="2019-01" db="EMBL/GenBank/DDBJ databases">
        <authorList>
            <person name="Ferrante I. M."/>
        </authorList>
    </citation>
    <scope>NUCLEOTIDE SEQUENCE [LARGE SCALE GENOMIC DNA]</scope>
    <source>
        <strain evidence="7 8">B856</strain>
    </source>
</reference>
<evidence type="ECO:0000256" key="4">
    <source>
        <dbReference type="SAM" id="MobiDB-lite"/>
    </source>
</evidence>
<dbReference type="Gene3D" id="2.40.10.120">
    <property type="match status" value="1"/>
</dbReference>